<evidence type="ECO:0000313" key="18">
    <source>
        <dbReference type="EMBL" id="KLO15570.1"/>
    </source>
</evidence>
<dbReference type="OrthoDB" id="538336at2759"/>
<evidence type="ECO:0000256" key="2">
    <source>
        <dbReference type="ARBA" id="ARBA00001974"/>
    </source>
</evidence>
<dbReference type="SUPFAM" id="SSF56645">
    <property type="entry name" value="Acyl-CoA dehydrogenase NM domain-like"/>
    <property type="match status" value="1"/>
</dbReference>
<keyword evidence="6 12" id="KW-0285">Flavoprotein</keyword>
<sequence length="683" mass="75576">MAKIYNPATQTALDIEQARRRAKLNVIATREYFYGSQEEWEKRHRVVEIVSNDSVLTGNRSRRHFTSRKEDFESALSTQCRLNELGEQHGWSDKEASIAASVCGEGMAMNLHAVAFEPVVLSQGSPELLNEFGHLIRNRGILGCYLQTELGHGTNVQRIETTATYLPVSDEFEIHSPTLTSTKWWIGGLGKTATHGVVQARLILPDAKDMGPHLFLVQLRSLEDHTTMPDLKLGDIGPKTMGAIGGLDNGFARFDHYRIPRSRMLSKFAQVTKEGKYVRPPHAKISYGGMLYIRSTMVSSAGHVLAKAVTIALRYCTVRRQGNRNAGGLEEQVINYPTVHQRLLPVLSRAYVFTLLGRTILKSFNAMSSRLDQGDASLLSDMHAMTSGLKVLVSTMSVQDIETCRRSMGGHGYSAFAGVGKLYAEHLPSATYEGDNFVLDQQVVRATLKSYKEVLSRKSFDNSELSPFSSYLRLLQSGTESSSIEFRSIELWHDWKTLILVLEWRAALLVEARANSSSEIYSDQRVSKAVSDAFVASQIGEMISNLSLQRSDQLIISNLLTLYLLCTVESALVDLLSLGILNGKSSGVSKVTDATAGIRLAFSNVCRELLPEAIALSDAFGFSDWELDSALGVYDGRAYDALWAKAQTEPLNATEVADGYKQFIKPILERGQKLSAKETKAKL</sequence>
<dbReference type="STRING" id="27342.A0A0H2RU79"/>
<comment type="catalytic activity">
    <reaction evidence="1">
        <text>a 2,3-saturated acyl-CoA + O2 = a (2E)-enoyl-CoA + H2O2</text>
        <dbReference type="Rhea" id="RHEA:38959"/>
        <dbReference type="ChEBI" id="CHEBI:15379"/>
        <dbReference type="ChEBI" id="CHEBI:16240"/>
        <dbReference type="ChEBI" id="CHEBI:58856"/>
        <dbReference type="ChEBI" id="CHEBI:65111"/>
        <dbReference type="EC" id="1.3.3.6"/>
    </reaction>
</comment>
<evidence type="ECO:0000259" key="17">
    <source>
        <dbReference type="Pfam" id="PF22924"/>
    </source>
</evidence>
<comment type="pathway">
    <text evidence="4">Lipid metabolism; peroxisomal fatty acid beta-oxidation.</text>
</comment>
<feature type="binding site" evidence="14">
    <location>
        <position position="148"/>
    </location>
    <ligand>
        <name>FAD</name>
        <dbReference type="ChEBI" id="CHEBI:57692"/>
    </ligand>
</feature>
<protein>
    <recommendedName>
        <fullName evidence="12">Acyl-coenzyme A oxidase</fullName>
    </recommendedName>
</protein>
<evidence type="ECO:0000256" key="6">
    <source>
        <dbReference type="ARBA" id="ARBA00022630"/>
    </source>
</evidence>
<keyword evidence="11" id="KW-0576">Peroxisome</keyword>
<dbReference type="Pfam" id="PF22924">
    <property type="entry name" value="ACOX_C_alpha1"/>
    <property type="match status" value="1"/>
</dbReference>
<evidence type="ECO:0000259" key="16">
    <source>
        <dbReference type="Pfam" id="PF14749"/>
    </source>
</evidence>
<evidence type="ECO:0000256" key="11">
    <source>
        <dbReference type="ARBA" id="ARBA00023140"/>
    </source>
</evidence>
<dbReference type="GO" id="GO:0005777">
    <property type="term" value="C:peroxisome"/>
    <property type="evidence" value="ECO:0007669"/>
    <property type="project" value="UniProtKB-SubCell"/>
</dbReference>
<evidence type="ECO:0000256" key="7">
    <source>
        <dbReference type="ARBA" id="ARBA00022827"/>
    </source>
</evidence>
<reference evidence="18 19" key="1">
    <citation type="submission" date="2015-04" db="EMBL/GenBank/DDBJ databases">
        <title>Complete genome sequence of Schizopora paradoxa KUC8140, a cosmopolitan wood degrader in East Asia.</title>
        <authorList>
            <consortium name="DOE Joint Genome Institute"/>
            <person name="Min B."/>
            <person name="Park H."/>
            <person name="Jang Y."/>
            <person name="Kim J.-J."/>
            <person name="Kim K.H."/>
            <person name="Pangilinan J."/>
            <person name="Lipzen A."/>
            <person name="Riley R."/>
            <person name="Grigoriev I.V."/>
            <person name="Spatafora J.W."/>
            <person name="Choi I.-G."/>
        </authorList>
    </citation>
    <scope>NUCLEOTIDE SEQUENCE [LARGE SCALE GENOMIC DNA]</scope>
    <source>
        <strain evidence="18 19">KUC8140</strain>
    </source>
</reference>
<accession>A0A0H2RU79</accession>
<evidence type="ECO:0000256" key="12">
    <source>
        <dbReference type="PIRNR" id="PIRNR000168"/>
    </source>
</evidence>
<dbReference type="InterPro" id="IPR037069">
    <property type="entry name" value="AcylCoA_DH/ox_N_sf"/>
</dbReference>
<dbReference type="AlphaFoldDB" id="A0A0H2RU79"/>
<keyword evidence="7 12" id="KW-0274">FAD</keyword>
<comment type="cofactor">
    <cofactor evidence="2">
        <name>FAD</name>
        <dbReference type="ChEBI" id="CHEBI:57692"/>
    </cofactor>
</comment>
<dbReference type="GO" id="GO:0033540">
    <property type="term" value="P:fatty acid beta-oxidation using acyl-CoA oxidase"/>
    <property type="evidence" value="ECO:0007669"/>
    <property type="project" value="TreeGrafter"/>
</dbReference>
<dbReference type="InParanoid" id="A0A0H2RU79"/>
<dbReference type="PANTHER" id="PTHR10909">
    <property type="entry name" value="ELECTRON TRANSPORT OXIDOREDUCTASE"/>
    <property type="match status" value="1"/>
</dbReference>
<evidence type="ECO:0000256" key="14">
    <source>
        <dbReference type="PIRSR" id="PIRSR000168-2"/>
    </source>
</evidence>
<evidence type="ECO:0000256" key="5">
    <source>
        <dbReference type="ARBA" id="ARBA00006288"/>
    </source>
</evidence>
<dbReference type="FunFam" id="2.40.110.10:FF:000003">
    <property type="entry name" value="Acyl-coenzyme A oxidase"/>
    <property type="match status" value="1"/>
</dbReference>
<dbReference type="EMBL" id="KQ085927">
    <property type="protein sequence ID" value="KLO15570.1"/>
    <property type="molecule type" value="Genomic_DNA"/>
</dbReference>
<dbReference type="InterPro" id="IPR029320">
    <property type="entry name" value="Acyl-CoA_ox_N"/>
</dbReference>
<feature type="active site" description="Proton acceptor" evidence="13">
    <location>
        <position position="433"/>
    </location>
</feature>
<dbReference type="GO" id="GO:0003997">
    <property type="term" value="F:acyl-CoA oxidase activity"/>
    <property type="evidence" value="ECO:0007669"/>
    <property type="project" value="UniProtKB-EC"/>
</dbReference>
<dbReference type="PANTHER" id="PTHR10909:SF250">
    <property type="entry name" value="PEROXISOMAL ACYL-COENZYME A OXIDASE 1"/>
    <property type="match status" value="1"/>
</dbReference>
<evidence type="ECO:0000256" key="1">
    <source>
        <dbReference type="ARBA" id="ARBA00001201"/>
    </source>
</evidence>
<evidence type="ECO:0000259" key="15">
    <source>
        <dbReference type="Pfam" id="PF01756"/>
    </source>
</evidence>
<name>A0A0H2RU79_9AGAM</name>
<evidence type="ECO:0000256" key="3">
    <source>
        <dbReference type="ARBA" id="ARBA00004275"/>
    </source>
</evidence>
<dbReference type="Gene3D" id="1.10.540.10">
    <property type="entry name" value="Acyl-CoA dehydrogenase/oxidase, N-terminal domain"/>
    <property type="match status" value="1"/>
</dbReference>
<gene>
    <name evidence="18" type="ORF">SCHPADRAFT_824455</name>
</gene>
<keyword evidence="9" id="KW-0560">Oxidoreductase</keyword>
<evidence type="ECO:0000256" key="4">
    <source>
        <dbReference type="ARBA" id="ARBA00004846"/>
    </source>
</evidence>
<evidence type="ECO:0000256" key="8">
    <source>
        <dbReference type="ARBA" id="ARBA00022832"/>
    </source>
</evidence>
<dbReference type="InterPro" id="IPR002655">
    <property type="entry name" value="Acyl-CoA_oxidase_C"/>
</dbReference>
<evidence type="ECO:0000256" key="13">
    <source>
        <dbReference type="PIRSR" id="PIRSR000168-1"/>
    </source>
</evidence>
<keyword evidence="19" id="KW-1185">Reference proteome</keyword>
<dbReference type="SUPFAM" id="SSF47203">
    <property type="entry name" value="Acyl-CoA dehydrogenase C-terminal domain-like"/>
    <property type="match status" value="2"/>
</dbReference>
<dbReference type="InterPro" id="IPR055060">
    <property type="entry name" value="ACOX_C_alpha1"/>
</dbReference>
<proteinExistence type="inferred from homology"/>
<evidence type="ECO:0000256" key="10">
    <source>
        <dbReference type="ARBA" id="ARBA00023098"/>
    </source>
</evidence>
<dbReference type="GO" id="GO:0055088">
    <property type="term" value="P:lipid homeostasis"/>
    <property type="evidence" value="ECO:0007669"/>
    <property type="project" value="TreeGrafter"/>
</dbReference>
<feature type="domain" description="Acyl-CoA oxidase C-terminal" evidence="15">
    <location>
        <begin position="522"/>
        <end position="668"/>
    </location>
</feature>
<dbReference type="InterPro" id="IPR036250">
    <property type="entry name" value="AcylCo_DH-like_C"/>
</dbReference>
<evidence type="ECO:0000313" key="19">
    <source>
        <dbReference type="Proteomes" id="UP000053477"/>
    </source>
</evidence>
<feature type="binding site" evidence="14">
    <location>
        <position position="187"/>
    </location>
    <ligand>
        <name>FAD</name>
        <dbReference type="ChEBI" id="CHEBI:57692"/>
    </ligand>
</feature>
<feature type="domain" description="Acyl-coenzyme A oxidase N-terminal" evidence="16">
    <location>
        <begin position="32"/>
        <end position="141"/>
    </location>
</feature>
<dbReference type="Gene3D" id="2.40.110.10">
    <property type="entry name" value="Butyryl-CoA Dehydrogenase, subunit A, domain 2"/>
    <property type="match status" value="1"/>
</dbReference>
<dbReference type="Pfam" id="PF01756">
    <property type="entry name" value="ACOX"/>
    <property type="match status" value="1"/>
</dbReference>
<dbReference type="GO" id="GO:0071949">
    <property type="term" value="F:FAD binding"/>
    <property type="evidence" value="ECO:0007669"/>
    <property type="project" value="InterPro"/>
</dbReference>
<dbReference type="FunFam" id="1.20.140.10:FF:000015">
    <property type="entry name" value="Acyl-coenzyme A oxidase"/>
    <property type="match status" value="1"/>
</dbReference>
<dbReference type="Proteomes" id="UP000053477">
    <property type="component" value="Unassembled WGS sequence"/>
</dbReference>
<dbReference type="Gene3D" id="1.20.140.10">
    <property type="entry name" value="Butyryl-CoA Dehydrogenase, subunit A, domain 3"/>
    <property type="match status" value="2"/>
</dbReference>
<organism evidence="18 19">
    <name type="scientific">Schizopora paradoxa</name>
    <dbReference type="NCBI Taxonomy" id="27342"/>
    <lineage>
        <taxon>Eukaryota</taxon>
        <taxon>Fungi</taxon>
        <taxon>Dikarya</taxon>
        <taxon>Basidiomycota</taxon>
        <taxon>Agaricomycotina</taxon>
        <taxon>Agaricomycetes</taxon>
        <taxon>Hymenochaetales</taxon>
        <taxon>Schizoporaceae</taxon>
        <taxon>Schizopora</taxon>
    </lineage>
</organism>
<dbReference type="PIRSF" id="PIRSF000168">
    <property type="entry name" value="Acyl-CoA_oxidase"/>
    <property type="match status" value="1"/>
</dbReference>
<keyword evidence="10" id="KW-0443">Lipid metabolism</keyword>
<dbReference type="InterPro" id="IPR012258">
    <property type="entry name" value="Acyl-CoA_oxidase"/>
</dbReference>
<keyword evidence="8" id="KW-0276">Fatty acid metabolism</keyword>
<comment type="subcellular location">
    <subcellularLocation>
        <location evidence="3">Peroxisome</location>
    </subcellularLocation>
</comment>
<evidence type="ECO:0000256" key="9">
    <source>
        <dbReference type="ARBA" id="ARBA00023002"/>
    </source>
</evidence>
<dbReference type="InterPro" id="IPR046373">
    <property type="entry name" value="Acyl-CoA_Oxase/DH_mid-dom_sf"/>
</dbReference>
<comment type="similarity">
    <text evidence="5 12">Belongs to the acyl-CoA oxidase family.</text>
</comment>
<feature type="domain" description="Acyl-CoA oxidase C-alpha1" evidence="17">
    <location>
        <begin position="287"/>
        <end position="447"/>
    </location>
</feature>
<dbReference type="InterPro" id="IPR009100">
    <property type="entry name" value="AcylCoA_DH/oxidase_NM_dom_sf"/>
</dbReference>
<dbReference type="Pfam" id="PF14749">
    <property type="entry name" value="Acyl-CoA_ox_N"/>
    <property type="match status" value="1"/>
</dbReference>
<dbReference type="GO" id="GO:0005504">
    <property type="term" value="F:fatty acid binding"/>
    <property type="evidence" value="ECO:0007669"/>
    <property type="project" value="TreeGrafter"/>
</dbReference>